<feature type="domain" description="Ribosomal RNA small subunit methyltransferase F first C-terminal" evidence="2">
    <location>
        <begin position="1"/>
        <end position="38"/>
    </location>
</feature>
<comment type="caution">
    <text evidence="3">The sequence shown here is derived from an EMBL/GenBank/DDBJ whole genome shotgun (WGS) entry which is preliminary data.</text>
</comment>
<organism evidence="3 4">
    <name type="scientific">Streptococcus oralis</name>
    <dbReference type="NCBI Taxonomy" id="1303"/>
    <lineage>
        <taxon>Bacteria</taxon>
        <taxon>Bacillati</taxon>
        <taxon>Bacillota</taxon>
        <taxon>Bacilli</taxon>
        <taxon>Lactobacillales</taxon>
        <taxon>Streptococcaceae</taxon>
        <taxon>Streptococcus</taxon>
    </lineage>
</organism>
<reference evidence="3 4" key="1">
    <citation type="submission" date="2016-01" db="EMBL/GenBank/DDBJ databases">
        <title>Highly variable Streptococcus oralis are common among viridans streptococci isolated from primates.</title>
        <authorList>
            <person name="Denapaite D."/>
            <person name="Rieger M."/>
            <person name="Koendgen S."/>
            <person name="Brueckner R."/>
            <person name="Ochigava I."/>
            <person name="Kappeler P."/>
            <person name="Maetz-Rensing K."/>
            <person name="Leendertz F."/>
            <person name="Hakenbeck R."/>
        </authorList>
    </citation>
    <scope>NUCLEOTIDE SEQUENCE [LARGE SCALE GENOMIC DNA]</scope>
    <source>
        <strain evidence="3 4">DD21</strain>
    </source>
</reference>
<dbReference type="AlphaFoldDB" id="A0A139PNT3"/>
<dbReference type="Pfam" id="PF13636">
    <property type="entry name" value="Methyltranf_PUA"/>
    <property type="match status" value="1"/>
</dbReference>
<dbReference type="Pfam" id="PF17126">
    <property type="entry name" value="RsmF_methylt_CI"/>
    <property type="match status" value="1"/>
</dbReference>
<accession>A0A139PNT3</accession>
<protein>
    <submittedName>
        <fullName evidence="3">tRNA and rRNA cytosine-C5-methylase</fullName>
    </submittedName>
</protein>
<dbReference type="CDD" id="cd21147">
    <property type="entry name" value="RsmF_methylt_CTD1"/>
    <property type="match status" value="1"/>
</dbReference>
<keyword evidence="3" id="KW-0489">Methyltransferase</keyword>
<dbReference type="GO" id="GO:0032259">
    <property type="term" value="P:methylation"/>
    <property type="evidence" value="ECO:0007669"/>
    <property type="project" value="UniProtKB-KW"/>
</dbReference>
<dbReference type="InterPro" id="IPR027391">
    <property type="entry name" value="Nol1_Nop2_Fmu_2"/>
</dbReference>
<feature type="domain" description="rRNA small subunit methyltransferase F RNA-binding PUA-like" evidence="1">
    <location>
        <begin position="55"/>
        <end position="103"/>
    </location>
</feature>
<evidence type="ECO:0000313" key="3">
    <source>
        <dbReference type="EMBL" id="KXT91672.1"/>
    </source>
</evidence>
<gene>
    <name evidence="3" type="ORF">SORDD21_00678</name>
</gene>
<dbReference type="PATRIC" id="fig|1303.81.peg.849"/>
<evidence type="ECO:0000259" key="1">
    <source>
        <dbReference type="Pfam" id="PF13636"/>
    </source>
</evidence>
<name>A0A139PNT3_STROR</name>
<dbReference type="InterPro" id="IPR031340">
    <property type="entry name" value="RsmF_methylt_CI"/>
</dbReference>
<sequence length="104" mass="11580">MPEMLPNLGKLKIARNGLHLGTFKKKRFEPSFALGLALKPSQVLQTVEIKDENFVKYVAGETVQLAESLPNGWYQVVVQGNGLGFAKVTGNVLKNYYPKGLRFK</sequence>
<proteinExistence type="predicted"/>
<evidence type="ECO:0000259" key="2">
    <source>
        <dbReference type="Pfam" id="PF17126"/>
    </source>
</evidence>
<dbReference type="Gene3D" id="2.30.130.60">
    <property type="match status" value="1"/>
</dbReference>
<dbReference type="GO" id="GO:0008168">
    <property type="term" value="F:methyltransferase activity"/>
    <property type="evidence" value="ECO:0007669"/>
    <property type="project" value="UniProtKB-KW"/>
</dbReference>
<keyword evidence="3" id="KW-0808">Transferase</keyword>
<evidence type="ECO:0000313" key="4">
    <source>
        <dbReference type="Proteomes" id="UP000070053"/>
    </source>
</evidence>
<dbReference type="Proteomes" id="UP000070053">
    <property type="component" value="Unassembled WGS sequence"/>
</dbReference>
<dbReference type="EMBL" id="LQZP01000194">
    <property type="protein sequence ID" value="KXT91672.1"/>
    <property type="molecule type" value="Genomic_DNA"/>
</dbReference>